<dbReference type="PRINTS" id="PR00385">
    <property type="entry name" value="P450"/>
</dbReference>
<organism evidence="14 15">
    <name type="scientific">Schizophyllum amplum</name>
    <dbReference type="NCBI Taxonomy" id="97359"/>
    <lineage>
        <taxon>Eukaryota</taxon>
        <taxon>Fungi</taxon>
        <taxon>Dikarya</taxon>
        <taxon>Basidiomycota</taxon>
        <taxon>Agaricomycotina</taxon>
        <taxon>Agaricomycetes</taxon>
        <taxon>Agaricomycetidae</taxon>
        <taxon>Agaricales</taxon>
        <taxon>Schizophyllaceae</taxon>
        <taxon>Schizophyllum</taxon>
    </lineage>
</organism>
<proteinExistence type="inferred from homology"/>
<dbReference type="PRINTS" id="PR00463">
    <property type="entry name" value="EP450I"/>
</dbReference>
<dbReference type="Gene3D" id="1.10.630.10">
    <property type="entry name" value="Cytochrome P450"/>
    <property type="match status" value="1"/>
</dbReference>
<gene>
    <name evidence="14" type="ORF">BD626DRAFT_575569</name>
</gene>
<evidence type="ECO:0000256" key="8">
    <source>
        <dbReference type="ARBA" id="ARBA00022989"/>
    </source>
</evidence>
<dbReference type="OrthoDB" id="1470350at2759"/>
<evidence type="ECO:0000256" key="6">
    <source>
        <dbReference type="ARBA" id="ARBA00022692"/>
    </source>
</evidence>
<comment type="pathway">
    <text evidence="3">Secondary metabolite biosynthesis; terpenoid biosynthesis.</text>
</comment>
<evidence type="ECO:0000256" key="1">
    <source>
        <dbReference type="ARBA" id="ARBA00001971"/>
    </source>
</evidence>
<evidence type="ECO:0000256" key="5">
    <source>
        <dbReference type="ARBA" id="ARBA00022617"/>
    </source>
</evidence>
<evidence type="ECO:0000256" key="7">
    <source>
        <dbReference type="ARBA" id="ARBA00022723"/>
    </source>
</evidence>
<evidence type="ECO:0000313" key="15">
    <source>
        <dbReference type="Proteomes" id="UP000320762"/>
    </source>
</evidence>
<keyword evidence="9" id="KW-0560">Oxidoreductase</keyword>
<evidence type="ECO:0000256" key="11">
    <source>
        <dbReference type="ARBA" id="ARBA00023033"/>
    </source>
</evidence>
<evidence type="ECO:0000256" key="3">
    <source>
        <dbReference type="ARBA" id="ARBA00004721"/>
    </source>
</evidence>
<evidence type="ECO:0000256" key="9">
    <source>
        <dbReference type="ARBA" id="ARBA00023002"/>
    </source>
</evidence>
<dbReference type="GO" id="GO:0004497">
    <property type="term" value="F:monooxygenase activity"/>
    <property type="evidence" value="ECO:0007669"/>
    <property type="project" value="UniProtKB-KW"/>
</dbReference>
<comment type="subcellular location">
    <subcellularLocation>
        <location evidence="2">Membrane</location>
    </subcellularLocation>
</comment>
<dbReference type="STRING" id="97359.A0A550BVF7"/>
<keyword evidence="10 13" id="KW-0408">Iron</keyword>
<evidence type="ECO:0000256" key="2">
    <source>
        <dbReference type="ARBA" id="ARBA00004370"/>
    </source>
</evidence>
<keyword evidence="5 13" id="KW-0349">Heme</keyword>
<dbReference type="GO" id="GO:0016705">
    <property type="term" value="F:oxidoreductase activity, acting on paired donors, with incorporation or reduction of molecular oxygen"/>
    <property type="evidence" value="ECO:0007669"/>
    <property type="project" value="InterPro"/>
</dbReference>
<dbReference type="GO" id="GO:0005506">
    <property type="term" value="F:iron ion binding"/>
    <property type="evidence" value="ECO:0007669"/>
    <property type="project" value="InterPro"/>
</dbReference>
<evidence type="ECO:0000313" key="14">
    <source>
        <dbReference type="EMBL" id="TRM56549.1"/>
    </source>
</evidence>
<dbReference type="EMBL" id="VDMD01000066">
    <property type="protein sequence ID" value="TRM56549.1"/>
    <property type="molecule type" value="Genomic_DNA"/>
</dbReference>
<accession>A0A550BVF7</accession>
<reference evidence="14 15" key="1">
    <citation type="journal article" date="2019" name="New Phytol.">
        <title>Comparative genomics reveals unique wood-decay strategies and fruiting body development in the Schizophyllaceae.</title>
        <authorList>
            <person name="Almasi E."/>
            <person name="Sahu N."/>
            <person name="Krizsan K."/>
            <person name="Balint B."/>
            <person name="Kovacs G.M."/>
            <person name="Kiss B."/>
            <person name="Cseklye J."/>
            <person name="Drula E."/>
            <person name="Henrissat B."/>
            <person name="Nagy I."/>
            <person name="Chovatia M."/>
            <person name="Adam C."/>
            <person name="LaButti K."/>
            <person name="Lipzen A."/>
            <person name="Riley R."/>
            <person name="Grigoriev I.V."/>
            <person name="Nagy L.G."/>
        </authorList>
    </citation>
    <scope>NUCLEOTIDE SEQUENCE [LARGE SCALE GENOMIC DNA]</scope>
    <source>
        <strain evidence="14 15">NL-1724</strain>
    </source>
</reference>
<sequence length="531" mass="59046">MAPVTTTDVLILSSSAYVLYKIIRYVTSGRRDVSTTPLVGPPRHSWFFGAHRETMGSADPAGFYEGWAREYGLAYALPGPLGATRVVLLDPKALAHFYARETWTYVNLRISKIFIENLFGRGILSAEGENHKRQRKALSPAFSNTAIRSLTSVFYDSVYKVKAIWDGLLEPTTEEGVIIDVQFWMNRISLDSIGIAGFGHDFGTIAGQPSPIIDSFEGFGKLGSSIVGTLIFILTPFLPFLDYVPTASKKLTDRVRAILTVIADEMLEQSRLGTEGLLAQKSIIGQIIKAEKDTSDLRMTREEVLAQNVLLIAGYETTSISLTWALTELSKKPEQQQRLRDELAQIGIADATWEQFTNNLPYLDAVALEVLRLHPAVDTTTRVAAEDDVIPLGTPANTTTGEAVSQIVVPKGTTVIAPIHAINRSRDLWGEDADTFRPERWLDEQSLGPAQELQGHKHLMSFIDGPRMCLGRGFALAEFKAVLSTLIRNYTFEWPHGDEKKILRYRTIVFRPQVEGEDGPRVPLRVRRVDA</sequence>
<evidence type="ECO:0000256" key="4">
    <source>
        <dbReference type="ARBA" id="ARBA00010617"/>
    </source>
</evidence>
<dbReference type="Pfam" id="PF00067">
    <property type="entry name" value="p450"/>
    <property type="match status" value="1"/>
</dbReference>
<evidence type="ECO:0000256" key="10">
    <source>
        <dbReference type="ARBA" id="ARBA00023004"/>
    </source>
</evidence>
<evidence type="ECO:0000256" key="13">
    <source>
        <dbReference type="PIRSR" id="PIRSR602401-1"/>
    </source>
</evidence>
<dbReference type="InterPro" id="IPR002401">
    <property type="entry name" value="Cyt_P450_E_grp-I"/>
</dbReference>
<dbReference type="InterPro" id="IPR001128">
    <property type="entry name" value="Cyt_P450"/>
</dbReference>
<keyword evidence="11" id="KW-0503">Monooxygenase</keyword>
<keyword evidence="7 13" id="KW-0479">Metal-binding</keyword>
<feature type="binding site" description="axial binding residue" evidence="13">
    <location>
        <position position="469"/>
    </location>
    <ligand>
        <name>heme</name>
        <dbReference type="ChEBI" id="CHEBI:30413"/>
    </ligand>
    <ligandPart>
        <name>Fe</name>
        <dbReference type="ChEBI" id="CHEBI:18248"/>
    </ligandPart>
</feature>
<evidence type="ECO:0000256" key="12">
    <source>
        <dbReference type="ARBA" id="ARBA00023136"/>
    </source>
</evidence>
<comment type="cofactor">
    <cofactor evidence="1 13">
        <name>heme</name>
        <dbReference type="ChEBI" id="CHEBI:30413"/>
    </cofactor>
</comment>
<keyword evidence="6" id="KW-0812">Transmembrane</keyword>
<keyword evidence="8" id="KW-1133">Transmembrane helix</keyword>
<keyword evidence="12" id="KW-0472">Membrane</keyword>
<name>A0A550BVF7_9AGAR</name>
<dbReference type="Proteomes" id="UP000320762">
    <property type="component" value="Unassembled WGS sequence"/>
</dbReference>
<dbReference type="CDD" id="cd11069">
    <property type="entry name" value="CYP_FUM15-like"/>
    <property type="match status" value="1"/>
</dbReference>
<dbReference type="GO" id="GO:0020037">
    <property type="term" value="F:heme binding"/>
    <property type="evidence" value="ECO:0007669"/>
    <property type="project" value="InterPro"/>
</dbReference>
<protein>
    <submittedName>
        <fullName evidence="14">Cytochrome P450</fullName>
    </submittedName>
</protein>
<keyword evidence="15" id="KW-1185">Reference proteome</keyword>
<dbReference type="PANTHER" id="PTHR24305">
    <property type="entry name" value="CYTOCHROME P450"/>
    <property type="match status" value="1"/>
</dbReference>
<dbReference type="PANTHER" id="PTHR24305:SF166">
    <property type="entry name" value="CYTOCHROME P450 12A4, MITOCHONDRIAL-RELATED"/>
    <property type="match status" value="1"/>
</dbReference>
<dbReference type="InterPro" id="IPR036396">
    <property type="entry name" value="Cyt_P450_sf"/>
</dbReference>
<dbReference type="InterPro" id="IPR050121">
    <property type="entry name" value="Cytochrome_P450_monoxygenase"/>
</dbReference>
<dbReference type="AlphaFoldDB" id="A0A550BVF7"/>
<comment type="caution">
    <text evidence="14">The sequence shown here is derived from an EMBL/GenBank/DDBJ whole genome shotgun (WGS) entry which is preliminary data.</text>
</comment>
<comment type="similarity">
    <text evidence="4">Belongs to the cytochrome P450 family.</text>
</comment>
<dbReference type="GO" id="GO:0016020">
    <property type="term" value="C:membrane"/>
    <property type="evidence" value="ECO:0007669"/>
    <property type="project" value="UniProtKB-SubCell"/>
</dbReference>
<dbReference type="SUPFAM" id="SSF48264">
    <property type="entry name" value="Cytochrome P450"/>
    <property type="match status" value="1"/>
</dbReference>